<dbReference type="OrthoDB" id="249627at2"/>
<dbReference type="SUPFAM" id="SSF51215">
    <property type="entry name" value="Regulatory protein AraC"/>
    <property type="match status" value="1"/>
</dbReference>
<dbReference type="InterPro" id="IPR050204">
    <property type="entry name" value="AraC_XylS_family_regulators"/>
</dbReference>
<evidence type="ECO:0000259" key="4">
    <source>
        <dbReference type="PROSITE" id="PS01124"/>
    </source>
</evidence>
<dbReference type="InterPro" id="IPR014710">
    <property type="entry name" value="RmlC-like_jellyroll"/>
</dbReference>
<keyword evidence="1" id="KW-0805">Transcription regulation</keyword>
<dbReference type="Gene3D" id="1.10.10.60">
    <property type="entry name" value="Homeodomain-like"/>
    <property type="match status" value="2"/>
</dbReference>
<name>A0A329M378_9BACL</name>
<dbReference type="PANTHER" id="PTHR46796:SF6">
    <property type="entry name" value="ARAC SUBFAMILY"/>
    <property type="match status" value="1"/>
</dbReference>
<feature type="domain" description="HTH araC/xylS-type" evidence="4">
    <location>
        <begin position="192"/>
        <end position="290"/>
    </location>
</feature>
<dbReference type="PROSITE" id="PS01124">
    <property type="entry name" value="HTH_ARAC_FAMILY_2"/>
    <property type="match status" value="1"/>
</dbReference>
<dbReference type="InterPro" id="IPR009057">
    <property type="entry name" value="Homeodomain-like_sf"/>
</dbReference>
<dbReference type="SMART" id="SM00342">
    <property type="entry name" value="HTH_ARAC"/>
    <property type="match status" value="1"/>
</dbReference>
<evidence type="ECO:0000313" key="6">
    <source>
        <dbReference type="Proteomes" id="UP000250369"/>
    </source>
</evidence>
<gene>
    <name evidence="5" type="ORF">DQG23_31735</name>
</gene>
<dbReference type="EMBL" id="QMFB01000026">
    <property type="protein sequence ID" value="RAV14461.1"/>
    <property type="molecule type" value="Genomic_DNA"/>
</dbReference>
<dbReference type="InterPro" id="IPR037923">
    <property type="entry name" value="HTH-like"/>
</dbReference>
<dbReference type="PANTHER" id="PTHR46796">
    <property type="entry name" value="HTH-TYPE TRANSCRIPTIONAL ACTIVATOR RHAS-RELATED"/>
    <property type="match status" value="1"/>
</dbReference>
<evidence type="ECO:0000256" key="1">
    <source>
        <dbReference type="ARBA" id="ARBA00023015"/>
    </source>
</evidence>
<keyword evidence="2" id="KW-0238">DNA-binding</keyword>
<sequence length="298" mass="34160">MGSISEWLRAHPLVPYIRQSDYAVRRPWKYGDRRLLDYLLVYVQEGECRFHADGEDYLLTQGDICLIQPGSLTRLEGMTDTITPYAHLDLFYNPNREEGFPTRAGQTDVTPYGHLMQPRLNDMPGVDIPVRLRPSKPVHFRDTMLKMIACWLGQDPLGEVKAQHMAAELALAILEDHVDQRSLQTNALPALNWITSFLSFHIAEPLTVSMMAERAHLSPSRFNDVFKSRFGMSPHRYLLQLRIHHARELLATSSYDQAQVAEYCGFADIHHFSKAFKRHTGLTPGDYRKQAADARQEL</sequence>
<dbReference type="Gene3D" id="2.60.120.10">
    <property type="entry name" value="Jelly Rolls"/>
    <property type="match status" value="1"/>
</dbReference>
<organism evidence="5 6">
    <name type="scientific">Paenibacillus contaminans</name>
    <dbReference type="NCBI Taxonomy" id="450362"/>
    <lineage>
        <taxon>Bacteria</taxon>
        <taxon>Bacillati</taxon>
        <taxon>Bacillota</taxon>
        <taxon>Bacilli</taxon>
        <taxon>Bacillales</taxon>
        <taxon>Paenibacillaceae</taxon>
        <taxon>Paenibacillus</taxon>
    </lineage>
</organism>
<comment type="caution">
    <text evidence="5">The sequence shown here is derived from an EMBL/GenBank/DDBJ whole genome shotgun (WGS) entry which is preliminary data.</text>
</comment>
<evidence type="ECO:0000256" key="3">
    <source>
        <dbReference type="ARBA" id="ARBA00023163"/>
    </source>
</evidence>
<dbReference type="InterPro" id="IPR003313">
    <property type="entry name" value="AraC-bd"/>
</dbReference>
<dbReference type="InterPro" id="IPR020449">
    <property type="entry name" value="Tscrpt_reg_AraC-type_HTH"/>
</dbReference>
<keyword evidence="6" id="KW-1185">Reference proteome</keyword>
<accession>A0A329M378</accession>
<dbReference type="Proteomes" id="UP000250369">
    <property type="component" value="Unassembled WGS sequence"/>
</dbReference>
<dbReference type="AlphaFoldDB" id="A0A329M378"/>
<dbReference type="InterPro" id="IPR018060">
    <property type="entry name" value="HTH_AraC"/>
</dbReference>
<dbReference type="GO" id="GO:0043565">
    <property type="term" value="F:sequence-specific DNA binding"/>
    <property type="evidence" value="ECO:0007669"/>
    <property type="project" value="InterPro"/>
</dbReference>
<dbReference type="Pfam" id="PF02311">
    <property type="entry name" value="AraC_binding"/>
    <property type="match status" value="1"/>
</dbReference>
<reference evidence="5 6" key="1">
    <citation type="journal article" date="2009" name="Int. J. Syst. Evol. Microbiol.">
        <title>Paenibacillus contaminans sp. nov., isolated from a contaminated laboratory plate.</title>
        <authorList>
            <person name="Chou J.H."/>
            <person name="Lee J.H."/>
            <person name="Lin M.C."/>
            <person name="Chang P.S."/>
            <person name="Arun A.B."/>
            <person name="Young C.C."/>
            <person name="Chen W.M."/>
        </authorList>
    </citation>
    <scope>NUCLEOTIDE SEQUENCE [LARGE SCALE GENOMIC DNA]</scope>
    <source>
        <strain evidence="5 6">CKOBP-6</strain>
    </source>
</reference>
<dbReference type="Pfam" id="PF12833">
    <property type="entry name" value="HTH_18"/>
    <property type="match status" value="1"/>
</dbReference>
<dbReference type="SUPFAM" id="SSF46689">
    <property type="entry name" value="Homeodomain-like"/>
    <property type="match status" value="2"/>
</dbReference>
<dbReference type="GO" id="GO:0003700">
    <property type="term" value="F:DNA-binding transcription factor activity"/>
    <property type="evidence" value="ECO:0007669"/>
    <property type="project" value="InterPro"/>
</dbReference>
<protein>
    <submittedName>
        <fullName evidence="5">AraC family transcriptional regulator</fullName>
    </submittedName>
</protein>
<evidence type="ECO:0000256" key="2">
    <source>
        <dbReference type="ARBA" id="ARBA00023125"/>
    </source>
</evidence>
<proteinExistence type="predicted"/>
<evidence type="ECO:0000313" key="5">
    <source>
        <dbReference type="EMBL" id="RAV14461.1"/>
    </source>
</evidence>
<dbReference type="PRINTS" id="PR00032">
    <property type="entry name" value="HTHARAC"/>
</dbReference>
<keyword evidence="3" id="KW-0804">Transcription</keyword>
<dbReference type="RefSeq" id="WP_113035044.1">
    <property type="nucleotide sequence ID" value="NZ_QMFB01000026.1"/>
</dbReference>